<dbReference type="AlphaFoldDB" id="A0A7R9IR90"/>
<gene>
    <name evidence="1" type="ORF">TTEB3V08_LOCUS10984</name>
</gene>
<name>A0A7R9IR90_9NEOP</name>
<sequence>MSALKSPKVPNTGSTSVKFSTAVMEAESQREVGCMWTIGKNEVIMKEAKMLVAVQSVLSLESKQIKYQCNVIYLNVGKVNLASEQYECLNDLTSDSTISLRRKETSFAVYSCDIPEAYLIIYHRGAEHSSEIIAPQSQDLTVL</sequence>
<organism evidence="1">
    <name type="scientific">Timema tahoe</name>
    <dbReference type="NCBI Taxonomy" id="61484"/>
    <lineage>
        <taxon>Eukaryota</taxon>
        <taxon>Metazoa</taxon>
        <taxon>Ecdysozoa</taxon>
        <taxon>Arthropoda</taxon>
        <taxon>Hexapoda</taxon>
        <taxon>Insecta</taxon>
        <taxon>Pterygota</taxon>
        <taxon>Neoptera</taxon>
        <taxon>Polyneoptera</taxon>
        <taxon>Phasmatodea</taxon>
        <taxon>Timematodea</taxon>
        <taxon>Timematoidea</taxon>
        <taxon>Timematidae</taxon>
        <taxon>Timema</taxon>
    </lineage>
</organism>
<protein>
    <submittedName>
        <fullName evidence="1">Uncharacterized protein</fullName>
    </submittedName>
</protein>
<dbReference type="EMBL" id="OE007249">
    <property type="protein sequence ID" value="CAD7463098.1"/>
    <property type="molecule type" value="Genomic_DNA"/>
</dbReference>
<accession>A0A7R9IR90</accession>
<proteinExistence type="predicted"/>
<reference evidence="1" key="1">
    <citation type="submission" date="2020-11" db="EMBL/GenBank/DDBJ databases">
        <authorList>
            <person name="Tran Van P."/>
        </authorList>
    </citation>
    <scope>NUCLEOTIDE SEQUENCE</scope>
</reference>
<evidence type="ECO:0000313" key="1">
    <source>
        <dbReference type="EMBL" id="CAD7463098.1"/>
    </source>
</evidence>